<feature type="chain" id="PRO_5041345388" evidence="3">
    <location>
        <begin position="17"/>
        <end position="363"/>
    </location>
</feature>
<dbReference type="EMBL" id="CP130613">
    <property type="protein sequence ID" value="WKW16028.1"/>
    <property type="molecule type" value="Genomic_DNA"/>
</dbReference>
<dbReference type="RefSeq" id="WP_367885984.1">
    <property type="nucleotide sequence ID" value="NZ_CP130612.1"/>
</dbReference>
<accession>A0AA49Q5N3</accession>
<dbReference type="Gene3D" id="3.40.50.2300">
    <property type="match status" value="2"/>
</dbReference>
<gene>
    <name evidence="5" type="ORF">Strain138_002437</name>
    <name evidence="6" type="ORF">Strain318_002436</name>
</gene>
<dbReference type="Proteomes" id="UP001229955">
    <property type="component" value="Chromosome"/>
</dbReference>
<organism evidence="6 7">
    <name type="scientific">Pseudogemmatithrix spongiicola</name>
    <dbReference type="NCBI Taxonomy" id="3062599"/>
    <lineage>
        <taxon>Bacteria</taxon>
        <taxon>Pseudomonadati</taxon>
        <taxon>Gemmatimonadota</taxon>
        <taxon>Gemmatimonadia</taxon>
        <taxon>Gemmatimonadales</taxon>
        <taxon>Gemmatimonadaceae</taxon>
        <taxon>Pseudogemmatithrix</taxon>
    </lineage>
</organism>
<sequence length="363" mass="37964">MIRSVALLLFSSLAFAACGRDATEYRLGMAGPFTEGFGLANRRGAELALAEINAAGGINGTPLSIDFRDDGGDGSRAASIAQEFVDDVRISGVVGHVTSGAMVAAAKVYDGQLAALATTASSAELTSISRWVFRVISSDSANGVDLARFAERLGKRRAYVLYENDAYGRGLADAFRRTFGGAVLGFDPIDAEGRDAEVFVAWAAKERADLIFVAGTERSGLALLRAARAQGLSADFLGGDGWTGVAAEPAVSEGALVGAPFTARDPRADAQRFVQAFEAKFGVEPDGNAALAYDATWVMAAALRSAGADRGKLRDWLASRTMRSPVPGVTGNIAFELSGDPVGKSLVMTRVRGGQLIPTQESR</sequence>
<evidence type="ECO:0000256" key="3">
    <source>
        <dbReference type="SAM" id="SignalP"/>
    </source>
</evidence>
<dbReference type="PANTHER" id="PTHR47151:SF2">
    <property type="entry name" value="AMINO ACID BINDING PROTEIN"/>
    <property type="match status" value="1"/>
</dbReference>
<evidence type="ECO:0000313" key="7">
    <source>
        <dbReference type="Proteomes" id="UP001229955"/>
    </source>
</evidence>
<feature type="domain" description="Leucine-binding protein" evidence="4">
    <location>
        <begin position="29"/>
        <end position="353"/>
    </location>
</feature>
<name>A0AA49K292_9BACT</name>
<evidence type="ECO:0000256" key="2">
    <source>
        <dbReference type="ARBA" id="ARBA00022729"/>
    </source>
</evidence>
<dbReference type="EMBL" id="CP130612">
    <property type="protein sequence ID" value="WKW13122.1"/>
    <property type="molecule type" value="Genomic_DNA"/>
</dbReference>
<reference evidence="6" key="1">
    <citation type="submission" date="2023-07" db="EMBL/GenBank/DDBJ databases">
        <authorList>
            <person name="Haufschild T."/>
            <person name="Kallscheuer N."/>
            <person name="Hammer J."/>
            <person name="Kohn T."/>
            <person name="Kabuu M."/>
            <person name="Jogler M."/>
            <person name="Wohfarth N."/>
            <person name="Heuer A."/>
            <person name="Rohde M."/>
            <person name="van Teeseling M.C.F."/>
            <person name="Jogler C."/>
        </authorList>
    </citation>
    <scope>NUCLEOTIDE SEQUENCE</scope>
    <source>
        <strain evidence="5">Strain 138</strain>
        <strain evidence="6">Strain 318</strain>
    </source>
</reference>
<feature type="signal peptide" evidence="3">
    <location>
        <begin position="1"/>
        <end position="16"/>
    </location>
</feature>
<accession>A0AA49K292</accession>
<proteinExistence type="inferred from homology"/>
<dbReference type="KEGG" id="pspc:Strain318_002436"/>
<dbReference type="PROSITE" id="PS51257">
    <property type="entry name" value="PROKAR_LIPOPROTEIN"/>
    <property type="match status" value="1"/>
</dbReference>
<comment type="similarity">
    <text evidence="1">Belongs to the leucine-binding protein family.</text>
</comment>
<evidence type="ECO:0000256" key="1">
    <source>
        <dbReference type="ARBA" id="ARBA00010062"/>
    </source>
</evidence>
<dbReference type="Pfam" id="PF13458">
    <property type="entry name" value="Peripla_BP_6"/>
    <property type="match status" value="1"/>
</dbReference>
<dbReference type="SUPFAM" id="SSF53822">
    <property type="entry name" value="Periplasmic binding protein-like I"/>
    <property type="match status" value="1"/>
</dbReference>
<dbReference type="InterPro" id="IPR028082">
    <property type="entry name" value="Peripla_BP_I"/>
</dbReference>
<evidence type="ECO:0000259" key="4">
    <source>
        <dbReference type="Pfam" id="PF13458"/>
    </source>
</evidence>
<dbReference type="PANTHER" id="PTHR47151">
    <property type="entry name" value="LEU/ILE/VAL-BINDING ABC TRANSPORTER SUBUNIT"/>
    <property type="match status" value="1"/>
</dbReference>
<dbReference type="AlphaFoldDB" id="A0AA49K292"/>
<keyword evidence="2 3" id="KW-0732">Signal</keyword>
<dbReference type="InterPro" id="IPR028081">
    <property type="entry name" value="Leu-bd"/>
</dbReference>
<keyword evidence="7" id="KW-1185">Reference proteome</keyword>
<evidence type="ECO:0000313" key="6">
    <source>
        <dbReference type="EMBL" id="WKW16028.1"/>
    </source>
</evidence>
<evidence type="ECO:0000313" key="5">
    <source>
        <dbReference type="EMBL" id="WKW13122.1"/>
    </source>
</evidence>
<protein>
    <submittedName>
        <fullName evidence="6">ABC transporter substrate-binding protein</fullName>
    </submittedName>
</protein>